<comment type="caution">
    <text evidence="1">The sequence shown here is derived from an EMBL/GenBank/DDBJ whole genome shotgun (WGS) entry which is preliminary data.</text>
</comment>
<dbReference type="AlphaFoldDB" id="A0A401X8W3"/>
<gene>
    <name evidence="1" type="ORF">NBRC3278_3251</name>
</gene>
<protein>
    <submittedName>
        <fullName evidence="1">Uncharacterized protein</fullName>
    </submittedName>
</protein>
<dbReference type="EMBL" id="BDEV01000159">
    <property type="protein sequence ID" value="GCD64158.1"/>
    <property type="molecule type" value="Genomic_DNA"/>
</dbReference>
<evidence type="ECO:0000313" key="1">
    <source>
        <dbReference type="EMBL" id="GCD64158.1"/>
    </source>
</evidence>
<sequence length="267" mass="30253">MAQLSLKRPCHIYSMSLFVYFSFVNLIHNGNTKMTHFKADGLTNKLSTHFGNVPIPSRMLNLRRLNSGLPIPKFATWEGDKPNLTVMNRDFFGTALRNKLCWICGQKMGRFASFVGGPKSTASKCFVEPPMHRDCAEFAMQVCPYLVTGNNERKNKLTPLEEKQHRSAGTDPDNPIIFGMSISNDWHFISGENCFFLKNVAEVIWWKHGKLASSKEAEKAVLEGEQAVQAAMKEMQSLTRSRRLKKYPTLDLGRAVWSPKRPINGKI</sequence>
<organism evidence="1 2">
    <name type="scientific">Acetobacter pasteurianus NBRC 3278</name>
    <dbReference type="NCBI Taxonomy" id="1226660"/>
    <lineage>
        <taxon>Bacteria</taxon>
        <taxon>Pseudomonadati</taxon>
        <taxon>Pseudomonadota</taxon>
        <taxon>Alphaproteobacteria</taxon>
        <taxon>Acetobacterales</taxon>
        <taxon>Acetobacteraceae</taxon>
        <taxon>Acetobacter</taxon>
    </lineage>
</organism>
<name>A0A401X8W3_ACEPA</name>
<evidence type="ECO:0000313" key="2">
    <source>
        <dbReference type="Proteomes" id="UP000287385"/>
    </source>
</evidence>
<dbReference type="Proteomes" id="UP000287385">
    <property type="component" value="Unassembled WGS sequence"/>
</dbReference>
<accession>A0A401X8W3</accession>
<reference evidence="1 2" key="1">
    <citation type="submission" date="2016-06" db="EMBL/GenBank/DDBJ databases">
        <title>Acetobacter pasteurianus NBRC 3278 whole genome sequencing project.</title>
        <authorList>
            <person name="Matsutani M."/>
            <person name="Shiwa Y."/>
            <person name="Okamoto-Kainuma A."/>
            <person name="Ishikawa M."/>
            <person name="Koizumi Y."/>
            <person name="Yoshikawa H."/>
            <person name="Yakushi T."/>
            <person name="Matsushita K."/>
        </authorList>
    </citation>
    <scope>NUCLEOTIDE SEQUENCE [LARGE SCALE GENOMIC DNA]</scope>
    <source>
        <strain evidence="1 2">NBRC 3278</strain>
    </source>
</reference>
<keyword evidence="2" id="KW-1185">Reference proteome</keyword>
<proteinExistence type="predicted"/>